<evidence type="ECO:0000256" key="8">
    <source>
        <dbReference type="ARBA" id="ARBA00023136"/>
    </source>
</evidence>
<keyword evidence="4 9" id="KW-0813">Transport</keyword>
<dbReference type="GO" id="GO:0005886">
    <property type="term" value="C:plasma membrane"/>
    <property type="evidence" value="ECO:0007669"/>
    <property type="project" value="UniProtKB-SubCell"/>
</dbReference>
<dbReference type="EMBL" id="CAJOBD010029363">
    <property type="protein sequence ID" value="CAF4278669.1"/>
    <property type="molecule type" value="Genomic_DNA"/>
</dbReference>
<feature type="transmembrane region" description="Helical" evidence="9">
    <location>
        <begin position="51"/>
        <end position="74"/>
    </location>
</feature>
<evidence type="ECO:0000313" key="12">
    <source>
        <dbReference type="Proteomes" id="UP000663836"/>
    </source>
</evidence>
<keyword evidence="8 9" id="KW-0472">Membrane</keyword>
<feature type="transmembrane region" description="Helical" evidence="9">
    <location>
        <begin position="23"/>
        <end position="44"/>
    </location>
</feature>
<evidence type="ECO:0000256" key="3">
    <source>
        <dbReference type="ARBA" id="ARBA00006366"/>
    </source>
</evidence>
<keyword evidence="6 9" id="KW-0812">Transmembrane</keyword>
<evidence type="ECO:0000256" key="5">
    <source>
        <dbReference type="ARBA" id="ARBA00022475"/>
    </source>
</evidence>
<proteinExistence type="inferred from homology"/>
<dbReference type="InterPro" id="IPR009357">
    <property type="entry name" value="Riboflavin_transptr"/>
</dbReference>
<evidence type="ECO:0000256" key="4">
    <source>
        <dbReference type="ARBA" id="ARBA00022448"/>
    </source>
</evidence>
<comment type="function">
    <text evidence="9">Plasma membrane transporter mediating the uptake by cells of the water soluble vitamin B2/riboflavin that plays a key role in biochemical oxidation-reduction reactions of the carbohydrate, lipid, and amino acid metabolism.</text>
</comment>
<evidence type="ECO:0000313" key="10">
    <source>
        <dbReference type="EMBL" id="CAF1534774.1"/>
    </source>
</evidence>
<dbReference type="EMBL" id="CAJNOT010011598">
    <property type="protein sequence ID" value="CAF1534774.1"/>
    <property type="molecule type" value="Genomic_DNA"/>
</dbReference>
<dbReference type="GO" id="GO:0032217">
    <property type="term" value="F:riboflavin transmembrane transporter activity"/>
    <property type="evidence" value="ECO:0007669"/>
    <property type="project" value="UniProtKB-UniRule"/>
</dbReference>
<dbReference type="AlphaFoldDB" id="A0A820GEC8"/>
<feature type="transmembrane region" description="Helical" evidence="9">
    <location>
        <begin position="86"/>
        <end position="108"/>
    </location>
</feature>
<keyword evidence="7 9" id="KW-1133">Transmembrane helix</keyword>
<dbReference type="PANTHER" id="PTHR12929:SF10">
    <property type="entry name" value="RIBOFLAVIN TRANSPORTER"/>
    <property type="match status" value="1"/>
</dbReference>
<evidence type="ECO:0000256" key="2">
    <source>
        <dbReference type="ARBA" id="ARBA00004651"/>
    </source>
</evidence>
<accession>A0A820GEC8</accession>
<dbReference type="Pfam" id="PF06237">
    <property type="entry name" value="SLC52_ribofla_tr"/>
    <property type="match status" value="1"/>
</dbReference>
<feature type="non-terminal residue" evidence="11">
    <location>
        <position position="1"/>
    </location>
</feature>
<reference evidence="11" key="1">
    <citation type="submission" date="2021-02" db="EMBL/GenBank/DDBJ databases">
        <authorList>
            <person name="Nowell W R."/>
        </authorList>
    </citation>
    <scope>NUCLEOTIDE SEQUENCE</scope>
</reference>
<sequence length="157" mass="17661">SIILFGILPSIGTYAVLPYSQRAYYISSIILPISNPLSVLIGLFMRSILKYISIFILFTFATCVSLYVIIVAFLSPCPPFHDTTGGAILVISCYFLTYLVFYYIRLVIGNRVRQEYQNHSGLFWLGAASQMGSLLGAIPMYLLINIYNKFKSRNACQ</sequence>
<protein>
    <recommendedName>
        <fullName evidence="9">Riboflavin transporter</fullName>
    </recommendedName>
</protein>
<comment type="caution">
    <text evidence="9">Lacks conserved residue(s) required for the propagation of feature annotation.</text>
</comment>
<comment type="catalytic activity">
    <reaction evidence="1 9">
        <text>riboflavin(in) = riboflavin(out)</text>
        <dbReference type="Rhea" id="RHEA:35015"/>
        <dbReference type="ChEBI" id="CHEBI:57986"/>
    </reaction>
</comment>
<evidence type="ECO:0000256" key="7">
    <source>
        <dbReference type="ARBA" id="ARBA00022989"/>
    </source>
</evidence>
<feature type="transmembrane region" description="Helical" evidence="9">
    <location>
        <begin position="120"/>
        <end position="144"/>
    </location>
</feature>
<evidence type="ECO:0000256" key="9">
    <source>
        <dbReference type="RuleBase" id="RU368035"/>
    </source>
</evidence>
<dbReference type="Proteomes" id="UP000663864">
    <property type="component" value="Unassembled WGS sequence"/>
</dbReference>
<feature type="non-terminal residue" evidence="11">
    <location>
        <position position="157"/>
    </location>
</feature>
<comment type="caution">
    <text evidence="11">The sequence shown here is derived from an EMBL/GenBank/DDBJ whole genome shotgun (WGS) entry which is preliminary data.</text>
</comment>
<comment type="subcellular location">
    <subcellularLocation>
        <location evidence="2 9">Cell membrane</location>
        <topology evidence="2 9">Multi-pass membrane protein</topology>
    </subcellularLocation>
</comment>
<dbReference type="PANTHER" id="PTHR12929">
    <property type="entry name" value="SOLUTE CARRIER FAMILY 52"/>
    <property type="match status" value="1"/>
</dbReference>
<gene>
    <name evidence="11" type="ORF">JBS370_LOCUS39677</name>
    <name evidence="10" type="ORF">ZHD862_LOCUS38867</name>
</gene>
<comment type="similarity">
    <text evidence="3 9">Belongs to the riboflavin transporter family.</text>
</comment>
<organism evidence="11 12">
    <name type="scientific">Rotaria sordida</name>
    <dbReference type="NCBI Taxonomy" id="392033"/>
    <lineage>
        <taxon>Eukaryota</taxon>
        <taxon>Metazoa</taxon>
        <taxon>Spiralia</taxon>
        <taxon>Gnathifera</taxon>
        <taxon>Rotifera</taxon>
        <taxon>Eurotatoria</taxon>
        <taxon>Bdelloidea</taxon>
        <taxon>Philodinida</taxon>
        <taxon>Philodinidae</taxon>
        <taxon>Rotaria</taxon>
    </lineage>
</organism>
<evidence type="ECO:0000256" key="1">
    <source>
        <dbReference type="ARBA" id="ARBA00000215"/>
    </source>
</evidence>
<dbReference type="Proteomes" id="UP000663836">
    <property type="component" value="Unassembled WGS sequence"/>
</dbReference>
<evidence type="ECO:0000313" key="11">
    <source>
        <dbReference type="EMBL" id="CAF4278669.1"/>
    </source>
</evidence>
<evidence type="ECO:0000256" key="6">
    <source>
        <dbReference type="ARBA" id="ARBA00022692"/>
    </source>
</evidence>
<keyword evidence="5 9" id="KW-1003">Cell membrane</keyword>
<name>A0A820GEC8_9BILA</name>